<dbReference type="GO" id="GO:0008270">
    <property type="term" value="F:zinc ion binding"/>
    <property type="evidence" value="ECO:0007669"/>
    <property type="project" value="UniProtKB-KW"/>
</dbReference>
<feature type="region of interest" description="Disordered" evidence="2">
    <location>
        <begin position="597"/>
        <end position="638"/>
    </location>
</feature>
<feature type="domain" description="C2H2-type" evidence="3">
    <location>
        <begin position="441"/>
        <end position="470"/>
    </location>
</feature>
<dbReference type="EMBL" id="AYSA01000104">
    <property type="protein sequence ID" value="ESZ97058.1"/>
    <property type="molecule type" value="Genomic_DNA"/>
</dbReference>
<keyword evidence="1" id="KW-0862">Zinc</keyword>
<dbReference type="InterPro" id="IPR013087">
    <property type="entry name" value="Znf_C2H2_type"/>
</dbReference>
<reference evidence="4 5" key="1">
    <citation type="journal article" date="2014" name="Genome Announc.">
        <title>Draft genome sequence of Sclerotinia borealis, a psychrophilic plant pathogenic fungus.</title>
        <authorList>
            <person name="Mardanov A.V."/>
            <person name="Beletsky A.V."/>
            <person name="Kadnikov V.V."/>
            <person name="Ignatov A.N."/>
            <person name="Ravin N.V."/>
        </authorList>
    </citation>
    <scope>NUCLEOTIDE SEQUENCE [LARGE SCALE GENOMIC DNA]</scope>
    <source>
        <strain evidence="5">F-4157</strain>
    </source>
</reference>
<evidence type="ECO:0000313" key="5">
    <source>
        <dbReference type="Proteomes" id="UP000019487"/>
    </source>
</evidence>
<feature type="compositionally biased region" description="Polar residues" evidence="2">
    <location>
        <begin position="597"/>
        <end position="606"/>
    </location>
</feature>
<evidence type="ECO:0000259" key="3">
    <source>
        <dbReference type="PROSITE" id="PS50157"/>
    </source>
</evidence>
<dbReference type="AlphaFoldDB" id="W9CLZ4"/>
<feature type="region of interest" description="Disordered" evidence="2">
    <location>
        <begin position="1"/>
        <end position="196"/>
    </location>
</feature>
<keyword evidence="5" id="KW-1185">Reference proteome</keyword>
<organism evidence="4 5">
    <name type="scientific">Sclerotinia borealis (strain F-4128)</name>
    <dbReference type="NCBI Taxonomy" id="1432307"/>
    <lineage>
        <taxon>Eukaryota</taxon>
        <taxon>Fungi</taxon>
        <taxon>Dikarya</taxon>
        <taxon>Ascomycota</taxon>
        <taxon>Pezizomycotina</taxon>
        <taxon>Leotiomycetes</taxon>
        <taxon>Helotiales</taxon>
        <taxon>Sclerotiniaceae</taxon>
        <taxon>Sclerotinia</taxon>
    </lineage>
</organism>
<dbReference type="STRING" id="1432307.W9CLZ4"/>
<feature type="compositionally biased region" description="Polar residues" evidence="2">
    <location>
        <begin position="170"/>
        <end position="193"/>
    </location>
</feature>
<gene>
    <name evidence="4" type="ORF">SBOR_2549</name>
</gene>
<feature type="compositionally biased region" description="Basic and acidic residues" evidence="2">
    <location>
        <begin position="114"/>
        <end position="131"/>
    </location>
</feature>
<keyword evidence="1" id="KW-0479">Metal-binding</keyword>
<accession>W9CLZ4</accession>
<evidence type="ECO:0000313" key="4">
    <source>
        <dbReference type="EMBL" id="ESZ97058.1"/>
    </source>
</evidence>
<proteinExistence type="predicted"/>
<feature type="compositionally biased region" description="Polar residues" evidence="2">
    <location>
        <begin position="53"/>
        <end position="84"/>
    </location>
</feature>
<keyword evidence="1" id="KW-0863">Zinc-finger</keyword>
<feature type="compositionally biased region" description="Polar residues" evidence="2">
    <location>
        <begin position="34"/>
        <end position="46"/>
    </location>
</feature>
<comment type="caution">
    <text evidence="4">The sequence shown here is derived from an EMBL/GenBank/DDBJ whole genome shotgun (WGS) entry which is preliminary data.</text>
</comment>
<feature type="region of interest" description="Disordered" evidence="2">
    <location>
        <begin position="948"/>
        <end position="968"/>
    </location>
</feature>
<evidence type="ECO:0000256" key="2">
    <source>
        <dbReference type="SAM" id="MobiDB-lite"/>
    </source>
</evidence>
<evidence type="ECO:0000256" key="1">
    <source>
        <dbReference type="PROSITE-ProRule" id="PRU00042"/>
    </source>
</evidence>
<sequence length="968" mass="105482">MPPMRSTRRNESDNDSELSDVDVDEIESVAFSDTPKSVANPVTSDSPEIDEVNGNQSAVDSRTVSTSSNIAPNGETINLDTQPPSEDEGDQEEGFLTASESPLESKVLTPQSNEIREEKSSTTEMEPKNDASESSSKTLKRKSSPSESPKKASSSFATQRSHLRQDIATPRQTSAVVSERQSAGHNKSPSASSKVEEESARLREVLLHVSIEATQAILREQWRSFIFTNAADSHVTFILRAGLKNASPDILARIFKDSGVMKDTLVDAISPKQPIVAKVLKNASSNQLLDLVPSKILDQALSERLKNVPAKTLIRWLAEADRLGYSIDDILDETDETVIPKMPSRAQSNDDSDTDMTYDEPRNPEMIYDEPRSSEPQSLDPLLAEQQRVIAAQKAQLDAQLNTLADLRCPTCNYKFDTVRGYNFHRSKNVCTKIQPSGLKFYCSNCAQGFTTKQGMLYHEKKRVCLGEEGQEDDEIIIPTHQERQTFVSHLQRSRNPLDFQTEMHAEHQPHNPNIQVSIRNIPRPPLHTPKVSKKLASIIAASPFDSGTRHSPSELTPEKHAALEAALQAVEDKFASDKATIPADWPADKREARLTSLKNGNASRKSQIRKSFGVTLRMRDKDKEAKKRREVLSTRSPSVPGVGYRVDEFHNPSLTSYSFGARQTSQGSPATSVRMEMVDMRPATGFSPINQPQPQHPYPSPYSQAPQGHTMMQHSVPSQTQEFLHRFPPVGPVGNMSHMAYGNPGLAQHVSPYGPGPGPINGPMGGPVNGPMTGTPQQGYRAQDHANKRVKRNSNAGTIWADQERSRHFAPLNSAPIAMSMAMQGSQPVSGLRGGVMGLDGAGVEGYSRPRSGGSSGVERIGGLGNGNGNGVGAIKRVPVKGLQRRWEALNGKGPGVRAEAEAEAGVIMSVERAGGNEIASEENRDVVMEKGKKPMVGGAVNVVDLISEDESGDESGAENDPVSEDE</sequence>
<dbReference type="Proteomes" id="UP000019487">
    <property type="component" value="Unassembled WGS sequence"/>
</dbReference>
<protein>
    <recommendedName>
        <fullName evidence="3">C2H2-type domain-containing protein</fullName>
    </recommendedName>
</protein>
<feature type="compositionally biased region" description="Acidic residues" evidence="2">
    <location>
        <begin position="13"/>
        <end position="27"/>
    </location>
</feature>
<name>W9CLZ4_SCLBF</name>
<feature type="compositionally biased region" description="Low complexity" evidence="2">
    <location>
        <begin position="145"/>
        <end position="155"/>
    </location>
</feature>
<dbReference type="PROSITE" id="PS50157">
    <property type="entry name" value="ZINC_FINGER_C2H2_2"/>
    <property type="match status" value="1"/>
</dbReference>
<dbReference type="OrthoDB" id="37886at2759"/>
<feature type="compositionally biased region" description="Basic and acidic residues" evidence="2">
    <location>
        <begin position="618"/>
        <end position="633"/>
    </location>
</feature>
<feature type="region of interest" description="Disordered" evidence="2">
    <location>
        <begin position="338"/>
        <end position="363"/>
    </location>
</feature>
<feature type="compositionally biased region" description="Polar residues" evidence="2">
    <location>
        <begin position="98"/>
        <end position="113"/>
    </location>
</feature>
<dbReference type="HOGENOM" id="CLU_306118_0_0_1"/>